<dbReference type="GO" id="GO:0005525">
    <property type="term" value="F:GTP binding"/>
    <property type="evidence" value="ECO:0007669"/>
    <property type="project" value="InterPro"/>
</dbReference>
<dbReference type="InterPro" id="IPR036388">
    <property type="entry name" value="WH-like_DNA-bd_sf"/>
</dbReference>
<dbReference type="AlphaFoldDB" id="A0A918ZYW1"/>
<protein>
    <recommendedName>
        <fullName evidence="1">Elongation factor SelB fourth winged-helix domain-containing protein</fullName>
    </recommendedName>
</protein>
<reference evidence="2" key="1">
    <citation type="journal article" date="2014" name="Int. J. Syst. Evol. Microbiol.">
        <title>Complete genome sequence of Corynebacterium casei LMG S-19264T (=DSM 44701T), isolated from a smear-ripened cheese.</title>
        <authorList>
            <consortium name="US DOE Joint Genome Institute (JGI-PGF)"/>
            <person name="Walter F."/>
            <person name="Albersmeier A."/>
            <person name="Kalinowski J."/>
            <person name="Ruckert C."/>
        </authorList>
    </citation>
    <scope>NUCLEOTIDE SEQUENCE</scope>
    <source>
        <strain evidence="2">JCM 3302</strain>
    </source>
</reference>
<dbReference type="GO" id="GO:0001514">
    <property type="term" value="P:selenocysteine incorporation"/>
    <property type="evidence" value="ECO:0007669"/>
    <property type="project" value="InterPro"/>
</dbReference>
<name>A0A918ZYW1_9ACTN</name>
<dbReference type="EMBL" id="BNBC01000016">
    <property type="protein sequence ID" value="GHE78442.1"/>
    <property type="molecule type" value="Genomic_DNA"/>
</dbReference>
<dbReference type="GO" id="GO:0003746">
    <property type="term" value="F:translation elongation factor activity"/>
    <property type="evidence" value="ECO:0007669"/>
    <property type="project" value="InterPro"/>
</dbReference>
<dbReference type="Gene3D" id="1.10.10.10">
    <property type="entry name" value="Winged helix-like DNA-binding domain superfamily/Winged helix DNA-binding domain"/>
    <property type="match status" value="1"/>
</dbReference>
<reference evidence="2" key="2">
    <citation type="submission" date="2020-09" db="EMBL/GenBank/DDBJ databases">
        <authorList>
            <person name="Sun Q."/>
            <person name="Ohkuma M."/>
        </authorList>
    </citation>
    <scope>NUCLEOTIDE SEQUENCE</scope>
    <source>
        <strain evidence="2">JCM 3302</strain>
    </source>
</reference>
<proteinExistence type="predicted"/>
<dbReference type="RefSeq" id="WP_189901607.1">
    <property type="nucleotide sequence ID" value="NZ_BNBC01000016.1"/>
</dbReference>
<comment type="caution">
    <text evidence="2">The sequence shown here is derived from an EMBL/GenBank/DDBJ whole genome shotgun (WGS) entry which is preliminary data.</text>
</comment>
<gene>
    <name evidence="2" type="ORF">GCM10014715_37070</name>
</gene>
<organism evidence="2 3">
    <name type="scientific">Streptomyces spiralis</name>
    <dbReference type="NCBI Taxonomy" id="66376"/>
    <lineage>
        <taxon>Bacteria</taxon>
        <taxon>Bacillati</taxon>
        <taxon>Actinomycetota</taxon>
        <taxon>Actinomycetes</taxon>
        <taxon>Kitasatosporales</taxon>
        <taxon>Streptomycetaceae</taxon>
        <taxon>Streptomyces</taxon>
    </lineage>
</organism>
<accession>A0A918ZYW1</accession>
<sequence length="306" mass="32778">MQDHLARPAVGARCLGEGTAQIRAERALPLDVGERALPRDPGQQRIVAGLVVLDLEPPPLTRRGAAVRRHADLAVRPDRPDAAVGIARRGVVRRTTLTASGHLEPDARTPEGTREIAGWCVDAGWWRERGELPAAAVRERAAAALPRDTALRATGLPDIPLLNAAADELGLVRDAMGLREAGARPAQDDRVECAVDAVCARLQADPFDAPGPPELDALGLTPFHLRAAADRGRVRRLAQGVYVHPDAVSLALARLARLPQPFTLSAGRQALGTSRRVAVPLFELLDRPGHTRVTEQGLRRLVTVAT</sequence>
<dbReference type="InterPro" id="IPR015191">
    <property type="entry name" value="SelB_WHD4"/>
</dbReference>
<evidence type="ECO:0000313" key="2">
    <source>
        <dbReference type="EMBL" id="GHE78442.1"/>
    </source>
</evidence>
<dbReference type="Proteomes" id="UP000641386">
    <property type="component" value="Unassembled WGS sequence"/>
</dbReference>
<dbReference type="Pfam" id="PF09107">
    <property type="entry name" value="WHD_3rd_SelB"/>
    <property type="match status" value="1"/>
</dbReference>
<dbReference type="GO" id="GO:0003723">
    <property type="term" value="F:RNA binding"/>
    <property type="evidence" value="ECO:0007669"/>
    <property type="project" value="InterPro"/>
</dbReference>
<dbReference type="GO" id="GO:0005737">
    <property type="term" value="C:cytoplasm"/>
    <property type="evidence" value="ECO:0007669"/>
    <property type="project" value="InterPro"/>
</dbReference>
<evidence type="ECO:0000313" key="3">
    <source>
        <dbReference type="Proteomes" id="UP000641386"/>
    </source>
</evidence>
<feature type="domain" description="Elongation factor SelB fourth winged-helix" evidence="1">
    <location>
        <begin position="255"/>
        <end position="292"/>
    </location>
</feature>
<keyword evidence="3" id="KW-1185">Reference proteome</keyword>
<evidence type="ECO:0000259" key="1">
    <source>
        <dbReference type="Pfam" id="PF09107"/>
    </source>
</evidence>